<comment type="caution">
    <text evidence="4">The sequence shown here is derived from an EMBL/GenBank/DDBJ whole genome shotgun (WGS) entry which is preliminary data.</text>
</comment>
<gene>
    <name evidence="4" type="ORF">KDK95_17425</name>
</gene>
<dbReference type="InterPro" id="IPR051677">
    <property type="entry name" value="AfsR-DnrI-RedD_regulator"/>
</dbReference>
<dbReference type="InterPro" id="IPR011990">
    <property type="entry name" value="TPR-like_helical_dom_sf"/>
</dbReference>
<dbReference type="SUPFAM" id="SSF48452">
    <property type="entry name" value="TPR-like"/>
    <property type="match status" value="1"/>
</dbReference>
<name>A0A941IJP7_9ACTN</name>
<dbReference type="GO" id="GO:0006355">
    <property type="term" value="P:regulation of DNA-templated transcription"/>
    <property type="evidence" value="ECO:0007669"/>
    <property type="project" value="TreeGrafter"/>
</dbReference>
<dbReference type="AlphaFoldDB" id="A0A941IJP7"/>
<dbReference type="SMART" id="SM01043">
    <property type="entry name" value="BTAD"/>
    <property type="match status" value="1"/>
</dbReference>
<evidence type="ECO:0000256" key="2">
    <source>
        <dbReference type="ARBA" id="ARBA00023163"/>
    </source>
</evidence>
<proteinExistence type="predicted"/>
<dbReference type="Pfam" id="PF03704">
    <property type="entry name" value="BTAD"/>
    <property type="match status" value="1"/>
</dbReference>
<dbReference type="RefSeq" id="WP_212519241.1">
    <property type="nucleotide sequence ID" value="NZ_JAGSOH010000048.1"/>
</dbReference>
<dbReference type="GO" id="GO:0003677">
    <property type="term" value="F:DNA binding"/>
    <property type="evidence" value="ECO:0007669"/>
    <property type="project" value="TreeGrafter"/>
</dbReference>
<organism evidence="4 5">
    <name type="scientific">Actinospica acidithermotolerans</name>
    <dbReference type="NCBI Taxonomy" id="2828514"/>
    <lineage>
        <taxon>Bacteria</taxon>
        <taxon>Bacillati</taxon>
        <taxon>Actinomycetota</taxon>
        <taxon>Actinomycetes</taxon>
        <taxon>Catenulisporales</taxon>
        <taxon>Actinospicaceae</taxon>
        <taxon>Actinospica</taxon>
    </lineage>
</organism>
<dbReference type="Proteomes" id="UP000676325">
    <property type="component" value="Unassembled WGS sequence"/>
</dbReference>
<dbReference type="PANTHER" id="PTHR35807">
    <property type="entry name" value="TRANSCRIPTIONAL REGULATOR REDD-RELATED"/>
    <property type="match status" value="1"/>
</dbReference>
<dbReference type="InterPro" id="IPR045535">
    <property type="entry name" value="ThsA_Macro"/>
</dbReference>
<dbReference type="EMBL" id="JAGSOH010000048">
    <property type="protein sequence ID" value="MBR7828102.1"/>
    <property type="molecule type" value="Genomic_DNA"/>
</dbReference>
<sequence>MTRIRVSVLGPVQVEVDGSVAKLSPRALRVLMRLVAAGGRPVGVKQLRWDLWREVDRPHESRNGRNQVQKGISELRGIFDPARSGAADDVLRTEELYSGPERESAYRLVLGPDSLDAAEFGALVADAMHGAVAASADRLTRAVALWRGRPLAQAGDEAYAENLVRIWREQYATALRELVRIHGEFGRYDLALPFARRLAEEFPDDAEAAAALTGVHERLRARHGDELLRRAFPELRTEVALVRGDLFAQKDASLVIGFTDTFDVETKESRVISRESVQGQLVDRLYGGDTTALDRELRRGLRAVPALGMESRSAKPRGKLLRYPVGTVIPVPLDGRLIYAAAYSRLDNDLVARSSRDDLAATLDRVWESAARYGRMLPIAVPLLGSGLARITELRQEQLLGMIVESFLRGCRRHDTVAPQLRIVLRPEDLERVDPVRVAKEVFAL</sequence>
<protein>
    <submittedName>
        <fullName evidence="4">Bacterial transcriptional activator domain-containing protein</fullName>
    </submittedName>
</protein>
<evidence type="ECO:0000313" key="5">
    <source>
        <dbReference type="Proteomes" id="UP000676325"/>
    </source>
</evidence>
<accession>A0A941IJP7</accession>
<keyword evidence="5" id="KW-1185">Reference proteome</keyword>
<dbReference type="InterPro" id="IPR036388">
    <property type="entry name" value="WH-like_DNA-bd_sf"/>
</dbReference>
<evidence type="ECO:0000313" key="4">
    <source>
        <dbReference type="EMBL" id="MBR7828102.1"/>
    </source>
</evidence>
<dbReference type="Pfam" id="PF20016">
    <property type="entry name" value="ThsA_Macro"/>
    <property type="match status" value="1"/>
</dbReference>
<dbReference type="Gene3D" id="1.10.10.10">
    <property type="entry name" value="Winged helix-like DNA-binding domain superfamily/Winged helix DNA-binding domain"/>
    <property type="match status" value="1"/>
</dbReference>
<dbReference type="PANTHER" id="PTHR35807:SF1">
    <property type="entry name" value="TRANSCRIPTIONAL REGULATOR REDD"/>
    <property type="match status" value="1"/>
</dbReference>
<keyword evidence="1" id="KW-0805">Transcription regulation</keyword>
<evidence type="ECO:0000259" key="3">
    <source>
        <dbReference type="SMART" id="SM01043"/>
    </source>
</evidence>
<reference evidence="4" key="1">
    <citation type="submission" date="2021-04" db="EMBL/GenBank/DDBJ databases">
        <title>Genome based classification of Actinospica acidithermotolerans sp. nov., an actinobacterium isolated from an Indonesian hot spring.</title>
        <authorList>
            <person name="Kusuma A.B."/>
            <person name="Putra K.E."/>
            <person name="Nafisah S."/>
            <person name="Loh J."/>
            <person name="Nouioui I."/>
            <person name="Goodfellow M."/>
        </authorList>
    </citation>
    <scope>NUCLEOTIDE SEQUENCE</scope>
    <source>
        <strain evidence="4">MGRD01-02</strain>
    </source>
</reference>
<dbReference type="Gene3D" id="1.25.40.10">
    <property type="entry name" value="Tetratricopeptide repeat domain"/>
    <property type="match status" value="1"/>
</dbReference>
<evidence type="ECO:0000256" key="1">
    <source>
        <dbReference type="ARBA" id="ARBA00023015"/>
    </source>
</evidence>
<feature type="domain" description="Bacterial transcriptional activator" evidence="3">
    <location>
        <begin position="115"/>
        <end position="236"/>
    </location>
</feature>
<keyword evidence="2" id="KW-0804">Transcription</keyword>
<dbReference type="InterPro" id="IPR005158">
    <property type="entry name" value="BTAD"/>
</dbReference>